<sequence>MELELVNIIRDNAKEKCSLAWSCTLIKKDRPANGGYAACVLEQAGTAGWRLPSRTSAQHEPGQSSRSAAAAGERETEKEMA</sequence>
<accession>A0ACC0EAP8</accession>
<reference evidence="2" key="1">
    <citation type="journal article" date="2018" name="BMC Genomics">
        <title>Genomic insights into host adaptation between the wheat stripe rust pathogen (Puccinia striiformis f. sp. tritici) and the barley stripe rust pathogen (Puccinia striiformis f. sp. hordei).</title>
        <authorList>
            <person name="Xia C."/>
            <person name="Wang M."/>
            <person name="Yin C."/>
            <person name="Cornejo O.E."/>
            <person name="Hulbert S.H."/>
            <person name="Chen X."/>
        </authorList>
    </citation>
    <scope>NUCLEOTIDE SEQUENCE [LARGE SCALE GENOMIC DNA]</scope>
    <source>
        <strain evidence="2">93-210</strain>
    </source>
</reference>
<dbReference type="Proteomes" id="UP001060170">
    <property type="component" value="Chromosome 8"/>
</dbReference>
<name>A0ACC0EAP8_9BASI</name>
<gene>
    <name evidence="1" type="ORF">MJO28_008471</name>
</gene>
<evidence type="ECO:0000313" key="2">
    <source>
        <dbReference type="Proteomes" id="UP001060170"/>
    </source>
</evidence>
<reference evidence="2" key="2">
    <citation type="journal article" date="2018" name="Mol. Plant Microbe Interact.">
        <title>Genome sequence resources for the wheat stripe rust pathogen (Puccinia striiformis f. sp. tritici) and the barley stripe rust pathogen (Puccinia striiformis f. sp. hordei).</title>
        <authorList>
            <person name="Xia C."/>
            <person name="Wang M."/>
            <person name="Yin C."/>
            <person name="Cornejo O.E."/>
            <person name="Hulbert S.H."/>
            <person name="Chen X."/>
        </authorList>
    </citation>
    <scope>NUCLEOTIDE SEQUENCE [LARGE SCALE GENOMIC DNA]</scope>
    <source>
        <strain evidence="2">93-210</strain>
    </source>
</reference>
<comment type="caution">
    <text evidence="1">The sequence shown here is derived from an EMBL/GenBank/DDBJ whole genome shotgun (WGS) entry which is preliminary data.</text>
</comment>
<proteinExistence type="predicted"/>
<protein>
    <submittedName>
        <fullName evidence="1">Uncharacterized protein</fullName>
    </submittedName>
</protein>
<evidence type="ECO:0000313" key="1">
    <source>
        <dbReference type="EMBL" id="KAI7949650.1"/>
    </source>
</evidence>
<reference evidence="1 2" key="3">
    <citation type="journal article" date="2022" name="Microbiol. Spectr.">
        <title>Folding features and dynamics of 3D genome architecture in plant fungal pathogens.</title>
        <authorList>
            <person name="Xia C."/>
        </authorList>
    </citation>
    <scope>NUCLEOTIDE SEQUENCE [LARGE SCALE GENOMIC DNA]</scope>
    <source>
        <strain evidence="1 2">93-210</strain>
    </source>
</reference>
<organism evidence="1 2">
    <name type="scientific">Puccinia striiformis f. sp. tritici</name>
    <dbReference type="NCBI Taxonomy" id="168172"/>
    <lineage>
        <taxon>Eukaryota</taxon>
        <taxon>Fungi</taxon>
        <taxon>Dikarya</taxon>
        <taxon>Basidiomycota</taxon>
        <taxon>Pucciniomycotina</taxon>
        <taxon>Pucciniomycetes</taxon>
        <taxon>Pucciniales</taxon>
        <taxon>Pucciniaceae</taxon>
        <taxon>Puccinia</taxon>
    </lineage>
</organism>
<keyword evidence="2" id="KW-1185">Reference proteome</keyword>
<dbReference type="EMBL" id="CM045872">
    <property type="protein sequence ID" value="KAI7949650.1"/>
    <property type="molecule type" value="Genomic_DNA"/>
</dbReference>